<feature type="region of interest" description="Disordered" evidence="1">
    <location>
        <begin position="1"/>
        <end position="33"/>
    </location>
</feature>
<dbReference type="InterPro" id="IPR020256">
    <property type="entry name" value="Spore_coat_CotJA"/>
</dbReference>
<feature type="compositionally biased region" description="Basic and acidic residues" evidence="1">
    <location>
        <begin position="1"/>
        <end position="23"/>
    </location>
</feature>
<dbReference type="OrthoDB" id="9800571at2"/>
<dbReference type="Proteomes" id="UP000005361">
    <property type="component" value="Chromosome"/>
</dbReference>
<evidence type="ECO:0000313" key="2">
    <source>
        <dbReference type="EMBL" id="AJQ29954.1"/>
    </source>
</evidence>
<keyword evidence="2" id="KW-0946">Virion</keyword>
<dbReference type="HOGENOM" id="CLU_184469_0_0_9"/>
<sequence length="95" mass="11209">MKRNVDDAQVEEKGERAEEKDERIEENDEQEELERDNMNMWNMNDTCNCQKTSAKMMLAHAYVPWQCYDEAFSPQEALKKGTLFPSLYGVYPIPR</sequence>
<keyword evidence="2" id="KW-0167">Capsid protein</keyword>
<dbReference type="Pfam" id="PF11007">
    <property type="entry name" value="CotJA"/>
    <property type="match status" value="1"/>
</dbReference>
<gene>
    <name evidence="2" type="ORF">JBW_04625</name>
</gene>
<dbReference type="AlphaFoldDB" id="I9NUT0"/>
<reference evidence="3" key="2">
    <citation type="submission" date="2015-02" db="EMBL/GenBank/DDBJ databases">
        <title>Complete Genome Sequence of Pelosinus fermentans JBW45.</title>
        <authorList>
            <person name="De Leon K.B."/>
            <person name="Utturkar S.M."/>
            <person name="Camilleri L.B."/>
            <person name="Arkin A.P."/>
            <person name="Fields M.W."/>
            <person name="Brown S.D."/>
            <person name="Wall J.D."/>
        </authorList>
    </citation>
    <scope>NUCLEOTIDE SEQUENCE [LARGE SCALE GENOMIC DNA]</scope>
    <source>
        <strain evidence="3">JBW45</strain>
    </source>
</reference>
<evidence type="ECO:0000313" key="3">
    <source>
        <dbReference type="Proteomes" id="UP000005361"/>
    </source>
</evidence>
<dbReference type="KEGG" id="pft:JBW_04625"/>
<protein>
    <submittedName>
        <fullName evidence="2">Spore coat protein CotJA</fullName>
    </submittedName>
</protein>
<name>I9NUT0_9FIRM</name>
<dbReference type="EMBL" id="CP010978">
    <property type="protein sequence ID" value="AJQ29954.1"/>
    <property type="molecule type" value="Genomic_DNA"/>
</dbReference>
<reference evidence="2 3" key="1">
    <citation type="journal article" date="2015" name="Genome Announc.">
        <title>Complete Genome Sequence of Pelosinus fermentans JBW45, a Member of a Remarkably Competitive Group of Negativicutes in the Firmicutes Phylum.</title>
        <authorList>
            <person name="De Leon K.B."/>
            <person name="Utturkar S.M."/>
            <person name="Camilleri L.B."/>
            <person name="Elias D.A."/>
            <person name="Arkin A.P."/>
            <person name="Fields M.W."/>
            <person name="Brown S.D."/>
            <person name="Wall J.D."/>
        </authorList>
    </citation>
    <scope>NUCLEOTIDE SEQUENCE [LARGE SCALE GENOMIC DNA]</scope>
    <source>
        <strain evidence="2 3">JBW45</strain>
    </source>
</reference>
<dbReference type="RefSeq" id="WP_007954952.1">
    <property type="nucleotide sequence ID" value="NZ_CP010978.1"/>
</dbReference>
<proteinExistence type="predicted"/>
<evidence type="ECO:0000256" key="1">
    <source>
        <dbReference type="SAM" id="MobiDB-lite"/>
    </source>
</evidence>
<feature type="compositionally biased region" description="Acidic residues" evidence="1">
    <location>
        <begin position="24"/>
        <end position="33"/>
    </location>
</feature>
<dbReference type="STRING" id="1192197.JBW_04625"/>
<accession>I9NUT0</accession>
<organism evidence="2 3">
    <name type="scientific">Pelosinus fermentans JBW45</name>
    <dbReference type="NCBI Taxonomy" id="1192197"/>
    <lineage>
        <taxon>Bacteria</taxon>
        <taxon>Bacillati</taxon>
        <taxon>Bacillota</taxon>
        <taxon>Negativicutes</taxon>
        <taxon>Selenomonadales</taxon>
        <taxon>Sporomusaceae</taxon>
        <taxon>Pelosinus</taxon>
    </lineage>
</organism>